<sequence length="85" mass="9986">MTGMARQRTKPTLISMMPITMPFTTLLYNYSMTNMRNHTQEVKQSNRSTSQMMIRHQGIARITQVGKYHVFKSTFYPIIRRALSK</sequence>
<evidence type="ECO:0000313" key="2">
    <source>
        <dbReference type="Proteomes" id="UP000828390"/>
    </source>
</evidence>
<accession>A0A9D4HVY7</accession>
<evidence type="ECO:0000313" key="1">
    <source>
        <dbReference type="EMBL" id="KAH3737230.1"/>
    </source>
</evidence>
<dbReference type="EMBL" id="JAIWYP010000011">
    <property type="protein sequence ID" value="KAH3737230.1"/>
    <property type="molecule type" value="Genomic_DNA"/>
</dbReference>
<dbReference type="AlphaFoldDB" id="A0A9D4HVY7"/>
<reference evidence="1" key="2">
    <citation type="submission" date="2020-11" db="EMBL/GenBank/DDBJ databases">
        <authorList>
            <person name="McCartney M.A."/>
            <person name="Auch B."/>
            <person name="Kono T."/>
            <person name="Mallez S."/>
            <person name="Becker A."/>
            <person name="Gohl D.M."/>
            <person name="Silverstein K.A.T."/>
            <person name="Koren S."/>
            <person name="Bechman K.B."/>
            <person name="Herman A."/>
            <person name="Abrahante J.E."/>
            <person name="Garbe J."/>
        </authorList>
    </citation>
    <scope>NUCLEOTIDE SEQUENCE</scope>
    <source>
        <strain evidence="1">Duluth1</strain>
        <tissue evidence="1">Whole animal</tissue>
    </source>
</reference>
<reference evidence="1" key="1">
    <citation type="journal article" date="2019" name="bioRxiv">
        <title>The Genome of the Zebra Mussel, Dreissena polymorpha: A Resource for Invasive Species Research.</title>
        <authorList>
            <person name="McCartney M.A."/>
            <person name="Auch B."/>
            <person name="Kono T."/>
            <person name="Mallez S."/>
            <person name="Zhang Y."/>
            <person name="Obille A."/>
            <person name="Becker A."/>
            <person name="Abrahante J.E."/>
            <person name="Garbe J."/>
            <person name="Badalamenti J.P."/>
            <person name="Herman A."/>
            <person name="Mangelson H."/>
            <person name="Liachko I."/>
            <person name="Sullivan S."/>
            <person name="Sone E.D."/>
            <person name="Koren S."/>
            <person name="Silverstein K.A.T."/>
            <person name="Beckman K.B."/>
            <person name="Gohl D.M."/>
        </authorList>
    </citation>
    <scope>NUCLEOTIDE SEQUENCE</scope>
    <source>
        <strain evidence="1">Duluth1</strain>
        <tissue evidence="1">Whole animal</tissue>
    </source>
</reference>
<organism evidence="1 2">
    <name type="scientific">Dreissena polymorpha</name>
    <name type="common">Zebra mussel</name>
    <name type="synonym">Mytilus polymorpha</name>
    <dbReference type="NCBI Taxonomy" id="45954"/>
    <lineage>
        <taxon>Eukaryota</taxon>
        <taxon>Metazoa</taxon>
        <taxon>Spiralia</taxon>
        <taxon>Lophotrochozoa</taxon>
        <taxon>Mollusca</taxon>
        <taxon>Bivalvia</taxon>
        <taxon>Autobranchia</taxon>
        <taxon>Heteroconchia</taxon>
        <taxon>Euheterodonta</taxon>
        <taxon>Imparidentia</taxon>
        <taxon>Neoheterodontei</taxon>
        <taxon>Myida</taxon>
        <taxon>Dreissenoidea</taxon>
        <taxon>Dreissenidae</taxon>
        <taxon>Dreissena</taxon>
    </lineage>
</organism>
<comment type="caution">
    <text evidence="1">The sequence shown here is derived from an EMBL/GenBank/DDBJ whole genome shotgun (WGS) entry which is preliminary data.</text>
</comment>
<keyword evidence="2" id="KW-1185">Reference proteome</keyword>
<name>A0A9D4HVY7_DREPO</name>
<proteinExistence type="predicted"/>
<protein>
    <submittedName>
        <fullName evidence="1">Uncharacterized protein</fullName>
    </submittedName>
</protein>
<dbReference type="Proteomes" id="UP000828390">
    <property type="component" value="Unassembled WGS sequence"/>
</dbReference>
<gene>
    <name evidence="1" type="ORF">DPMN_043812</name>
</gene>